<dbReference type="InterPro" id="IPR014737">
    <property type="entry name" value="Transposase_Tn5-like_C"/>
</dbReference>
<geneLocation type="plasmid" evidence="4 6">
    <name>pPNAP03</name>
</geneLocation>
<dbReference type="Proteomes" id="UP000000644">
    <property type="component" value="Plasmid pPNAP03"/>
</dbReference>
<dbReference type="Pfam" id="PF14706">
    <property type="entry name" value="Tnp_DNA_bind"/>
    <property type="match status" value="1"/>
</dbReference>
<keyword evidence="6" id="KW-1185">Reference proteome</keyword>
<dbReference type="KEGG" id="pna:Pnap_1752"/>
<organism evidence="3 6">
    <name type="scientific">Polaromonas naphthalenivorans (strain CJ2)</name>
    <dbReference type="NCBI Taxonomy" id="365044"/>
    <lineage>
        <taxon>Bacteria</taxon>
        <taxon>Pseudomonadati</taxon>
        <taxon>Pseudomonadota</taxon>
        <taxon>Betaproteobacteria</taxon>
        <taxon>Burkholderiales</taxon>
        <taxon>Comamonadaceae</taxon>
        <taxon>Polaromonas</taxon>
    </lineage>
</organism>
<reference evidence="4" key="2">
    <citation type="submission" date="2006-12" db="EMBL/GenBank/DDBJ databases">
        <title>Complete sequence of plasmid pPNAP03 of Polaromonas naphthalenivorans CJ2.</title>
        <authorList>
            <consortium name="US DOE Joint Genome Institute"/>
            <person name="Copeland A."/>
            <person name="Lucas S."/>
            <person name="Lapidus A."/>
            <person name="Barry K."/>
            <person name="Detter J.C."/>
            <person name="Glavina del Rio T."/>
            <person name="Hammon N."/>
            <person name="Israni S."/>
            <person name="Dalin E."/>
            <person name="Tice H."/>
            <person name="Pitluck S."/>
            <person name="Sims D.R."/>
            <person name="Brettin T."/>
            <person name="Bruce D."/>
            <person name="Han C."/>
            <person name="Tapia R."/>
            <person name="Brainard J."/>
            <person name="Schmutz J."/>
            <person name="Larimer F."/>
            <person name="Land M."/>
            <person name="Hauser L."/>
            <person name="Kyrpides N."/>
            <person name="Kim E."/>
            <person name="Madsen E.L."/>
            <person name="Richardson P."/>
        </authorList>
    </citation>
    <scope>NUCLEOTIDE SEQUENCE [LARGE SCALE GENOMIC DNA]</scope>
    <source>
        <plasmid evidence="4">CJ2</plasmid>
        <plasmid evidence="4">pPNAP03</plasmid>
    </source>
</reference>
<evidence type="ECO:0000313" key="3">
    <source>
        <dbReference type="EMBL" id="ABM37062.1"/>
    </source>
</evidence>
<reference evidence="5" key="3">
    <citation type="submission" date="2006-12" db="EMBL/GenBank/DDBJ databases">
        <title>Complete sequence of plasmid pPNAP04 of Polaromonas naphthalenivorans CJ2.</title>
        <authorList>
            <consortium name="US DOE Joint Genome Institute"/>
            <person name="Copeland A."/>
            <person name="Lucas S."/>
            <person name="Lapidus A."/>
            <person name="Barry K."/>
            <person name="Detter J.C."/>
            <person name="Glavina del Rio T."/>
            <person name="Hammon N."/>
            <person name="Israni S."/>
            <person name="Dalin E."/>
            <person name="Tice H."/>
            <person name="Pitluck S."/>
            <person name="Sims D.R."/>
            <person name="Brettin T."/>
            <person name="Bruce D."/>
            <person name="Han C."/>
            <person name="Tapia R."/>
            <person name="Brainard J."/>
            <person name="Schmutz J."/>
            <person name="Larimer F."/>
            <person name="Land M."/>
            <person name="Hauser L."/>
            <person name="Kyrpides N."/>
            <person name="Kim E."/>
            <person name="Madsen E.L."/>
            <person name="Richardson P."/>
        </authorList>
    </citation>
    <scope>NUCLEOTIDE SEQUENCE [LARGE SCALE GENOMIC DNA]</scope>
    <source>
        <plasmid evidence="5">CJ2</plasmid>
        <plasmid evidence="5">pPNAP04</plasmid>
    </source>
</reference>
<evidence type="ECO:0008006" key="7">
    <source>
        <dbReference type="Google" id="ProtNLM"/>
    </source>
</evidence>
<dbReference type="OrthoDB" id="8617434at2"/>
<dbReference type="InterPro" id="IPR054836">
    <property type="entry name" value="Tn5_transposase"/>
</dbReference>
<dbReference type="KEGG" id="pna:Pnap_4729"/>
<proteinExistence type="predicted"/>
<dbReference type="Proteomes" id="UP000000644">
    <property type="component" value="Plasmid pPNAP04"/>
</dbReference>
<dbReference type="Gene3D" id="3.90.350.10">
    <property type="entry name" value="Transposase Inhibitor Protein From Tn5, Chain A, domain 1"/>
    <property type="match status" value="1"/>
</dbReference>
<dbReference type="EMBL" id="CP000532">
    <property type="protein sequence ID" value="ABM39907.1"/>
    <property type="molecule type" value="Genomic_DNA"/>
</dbReference>
<feature type="domain" description="Transposase Tn5-like N-terminal" evidence="2">
    <location>
        <begin position="2"/>
        <end position="59"/>
    </location>
</feature>
<dbReference type="KEGG" id="pna:Pnap_4842"/>
<sequence length="445" mass="50617">MGWGDEEFKTIELGDERLNRRAVLLAERLGQKPSASIPGACQSWAETAAAYRFLCNEEVSWDKVLAPHLQASQARMAQHQVVLCLQDTTELDYHGQDIEGLGPLNYEAQRGLYLHPTYVVSPEREPLGVFNAWTWAREFKAADGKRGGPCESTRWIESYERIAESAQQLPQTRHVCIGDRESDMLELMVKARDLGYPADYLVRSQHNRVLPGGDKLWDRVMVQTSLGRIRFMLPAGRGRKSRTVEQDIRIERVQLSDRDKGVIEVSCLVASEVNAPAGVKPVVWRLLSNRVASTLEQASELIDWYRSRWEIELFFLILKEGCRVERLQLSDKDRLESALAIYLVIAWRINRLMRLGRTVPELDAELVFEPDEWRAAYILNKKPIPKKMPGLNEVIRLIARRGGFLGRKGDGEPGARTLWLGLQEIAVFVEGARYARSYSETGICV</sequence>
<dbReference type="EMBL" id="CP000533">
    <property type="protein sequence ID" value="ABM40140.1"/>
    <property type="molecule type" value="Genomic_DNA"/>
</dbReference>
<dbReference type="HOGENOM" id="CLU_045115_0_1_4"/>
<keyword evidence="4" id="KW-0614">Plasmid</keyword>
<dbReference type="InterPro" id="IPR003201">
    <property type="entry name" value="Transposase_Tn5"/>
</dbReference>
<dbReference type="InterPro" id="IPR014735">
    <property type="entry name" value="Transposase_Tn5-like_N"/>
</dbReference>
<reference evidence="3" key="1">
    <citation type="submission" date="2006-12" db="EMBL/GenBank/DDBJ databases">
        <title>Complete sequence of Chromosome1 of Polaromonas naphthalenivorans CJ2.</title>
        <authorList>
            <consortium name="US DOE Joint Genome Institute"/>
            <person name="Copeland A."/>
            <person name="Lucas S."/>
            <person name="Lapidus A."/>
            <person name="Barry K."/>
            <person name="Detter J.C."/>
            <person name="Glavina del Rio T."/>
            <person name="Hammon N."/>
            <person name="Israni S."/>
            <person name="Dalin E."/>
            <person name="Tice H."/>
            <person name="Pitluck S."/>
            <person name="Sims D.R."/>
            <person name="Brettin T."/>
            <person name="Bruce D."/>
            <person name="Han C."/>
            <person name="Tapia R."/>
            <person name="Brainard J."/>
            <person name="Schmutz J."/>
            <person name="Larimer F."/>
            <person name="Land M."/>
            <person name="Hauser L."/>
            <person name="Kyrpides N."/>
            <person name="Kim E."/>
            <person name="Madsen E.L."/>
            <person name="Richardson P."/>
        </authorList>
    </citation>
    <scope>NUCLEOTIDE SEQUENCE</scope>
    <source>
        <strain evidence="3">CJ2</strain>
    </source>
</reference>
<dbReference type="InterPro" id="IPR047768">
    <property type="entry name" value="Tn5p-like"/>
</dbReference>
<dbReference type="AlphaFoldDB" id="A1VN34"/>
<dbReference type="Gene3D" id="1.10.246.40">
    <property type="entry name" value="Tn5 transposase, domain 1"/>
    <property type="match status" value="1"/>
</dbReference>
<dbReference type="NCBIfam" id="NF033590">
    <property type="entry name" value="transpos_IS4_3"/>
    <property type="match status" value="1"/>
</dbReference>
<dbReference type="Gene3D" id="1.10.740.10">
    <property type="entry name" value="Transferase Inhibitor Protein From Tn5, Chain"/>
    <property type="match status" value="1"/>
</dbReference>
<evidence type="ECO:0000313" key="4">
    <source>
        <dbReference type="EMBL" id="ABM39907.1"/>
    </source>
</evidence>
<geneLocation type="plasmid" evidence="5 6">
    <name>pPNAP04</name>
</geneLocation>
<feature type="domain" description="Transposase Tn5 dimerisation" evidence="1">
    <location>
        <begin position="344"/>
        <end position="442"/>
    </location>
</feature>
<reference evidence="6" key="4">
    <citation type="journal article" date="2009" name="Environ. Microbiol.">
        <title>The genome of Polaromonas naphthalenivorans strain CJ2, isolated from coal tar-contaminated sediment, reveals physiological and metabolic versatility and evolution through extensive horizontal gene transfer.</title>
        <authorList>
            <person name="Yagi J.M."/>
            <person name="Sims D."/>
            <person name="Brettin T."/>
            <person name="Bruce D."/>
            <person name="Madsen E.L."/>
        </authorList>
    </citation>
    <scope>NUCLEOTIDE SEQUENCE [LARGE SCALE GENOMIC DNA]</scope>
    <source>
        <strain evidence="6">CJ2</strain>
        <plasmid evidence="6">Plasmid pPNAP03</plasmid>
        <plasmid evidence="6">Plasmid pPNAP04</plasmid>
    </source>
</reference>
<protein>
    <recommendedName>
        <fullName evidence="7">Transposase, IS4 family</fullName>
    </recommendedName>
</protein>
<dbReference type="Pfam" id="PF02281">
    <property type="entry name" value="Dimer_Tnp_Tn5"/>
    <property type="match status" value="1"/>
</dbReference>
<dbReference type="InterPro" id="IPR012337">
    <property type="entry name" value="RNaseH-like_sf"/>
</dbReference>
<dbReference type="PANTHER" id="PTHR37319">
    <property type="entry name" value="TRANSPOSASE"/>
    <property type="match status" value="1"/>
</dbReference>
<evidence type="ECO:0000259" key="1">
    <source>
        <dbReference type="Pfam" id="PF02281"/>
    </source>
</evidence>
<evidence type="ECO:0000313" key="5">
    <source>
        <dbReference type="EMBL" id="ABM40140.1"/>
    </source>
</evidence>
<dbReference type="RefSeq" id="WP_011798278.1">
    <property type="nucleotide sequence ID" value="NC_008781.1"/>
</dbReference>
<gene>
    <name evidence="3" type="ordered locus">Pnap_1752</name>
    <name evidence="5" type="ordered locus">Pnap_4729</name>
    <name evidence="4" type="ordered locus">Pnap_4842</name>
</gene>
<name>A1VN34_POLNA</name>
<evidence type="ECO:0000259" key="2">
    <source>
        <dbReference type="Pfam" id="PF14706"/>
    </source>
</evidence>
<dbReference type="PANTHER" id="PTHR37319:SF1">
    <property type="entry name" value="TRANSPOSASE TN5 DIMERISATION DOMAIN-CONTAINING PROTEIN"/>
    <property type="match status" value="1"/>
</dbReference>
<dbReference type="InterPro" id="IPR038215">
    <property type="entry name" value="TN5-like_N_sf"/>
</dbReference>
<evidence type="ECO:0000313" key="6">
    <source>
        <dbReference type="Proteomes" id="UP000000644"/>
    </source>
</evidence>
<dbReference type="SUPFAM" id="SSF53098">
    <property type="entry name" value="Ribonuclease H-like"/>
    <property type="match status" value="1"/>
</dbReference>
<dbReference type="eggNOG" id="COG3385">
    <property type="taxonomic scope" value="Bacteria"/>
</dbReference>
<accession>A1VN34</accession>
<dbReference type="Proteomes" id="UP000000644">
    <property type="component" value="Chromosome"/>
</dbReference>
<dbReference type="EMBL" id="CP000529">
    <property type="protein sequence ID" value="ABM37062.1"/>
    <property type="molecule type" value="Genomic_DNA"/>
</dbReference>
<dbReference type="STRING" id="365044.Pnap_1752"/>